<reference evidence="1 2" key="1">
    <citation type="journal article" date="2006" name="PLoS Genet.">
        <title>Comparative genomics of emerging human ehrlichiosis agents.</title>
        <authorList>
            <person name="Dunning Hotopp J.C."/>
            <person name="Lin M."/>
            <person name="Madupu R."/>
            <person name="Crabtree J."/>
            <person name="Angiuoli S.V."/>
            <person name="Eisen J.A."/>
            <person name="Seshadri R."/>
            <person name="Ren Q."/>
            <person name="Wu M."/>
            <person name="Utterback T.R."/>
            <person name="Smith S."/>
            <person name="Lewis M."/>
            <person name="Khouri H."/>
            <person name="Zhang C."/>
            <person name="Niu H."/>
            <person name="Lin Q."/>
            <person name="Ohashi N."/>
            <person name="Zhi N."/>
            <person name="Nelson W."/>
            <person name="Brinkac L.M."/>
            <person name="Dodson R.J."/>
            <person name="Rosovitz M.J."/>
            <person name="Sundaram J."/>
            <person name="Daugherty S.C."/>
            <person name="Davidsen T."/>
            <person name="Durkin A.S."/>
            <person name="Gwinn M."/>
            <person name="Haft D.H."/>
            <person name="Selengut J.D."/>
            <person name="Sullivan S.A."/>
            <person name="Zafar N."/>
            <person name="Zhou L."/>
            <person name="Benahmed F."/>
            <person name="Forberger H."/>
            <person name="Halpin R."/>
            <person name="Mulligan S."/>
            <person name="Robinson J."/>
            <person name="White O."/>
            <person name="Rikihisa Y."/>
            <person name="Tettelin H."/>
        </authorList>
    </citation>
    <scope>NUCLEOTIDE SEQUENCE [LARGE SCALE GENOMIC DNA]</scope>
    <source>
        <strain evidence="2">ATCC CRL-10679 / Arkansas</strain>
    </source>
</reference>
<evidence type="ECO:0000313" key="1">
    <source>
        <dbReference type="EMBL" id="ABD45010.1"/>
    </source>
</evidence>
<dbReference type="EMBL" id="CP000236">
    <property type="protein sequence ID" value="ABD45010.1"/>
    <property type="molecule type" value="Genomic_DNA"/>
</dbReference>
<dbReference type="KEGG" id="ech:ECH_0437"/>
<protein>
    <submittedName>
        <fullName evidence="1">Uncharacterized protein</fullName>
    </submittedName>
</protein>
<keyword evidence="2" id="KW-1185">Reference proteome</keyword>
<gene>
    <name evidence="1" type="ordered locus">ECH_0437</name>
</gene>
<name>Q2GH28_EHRCR</name>
<dbReference type="Proteomes" id="UP000008320">
    <property type="component" value="Chromosome"/>
</dbReference>
<evidence type="ECO:0000313" key="2">
    <source>
        <dbReference type="Proteomes" id="UP000008320"/>
    </source>
</evidence>
<sequence>MAKKNKIDEVSGEIRRFIIRYTTFLLLSIICF</sequence>
<proteinExistence type="predicted"/>
<dbReference type="AlphaFoldDB" id="Q2GH28"/>
<accession>Q2GH28</accession>
<dbReference type="HOGENOM" id="CLU_3389208_0_0_5"/>
<organism evidence="1 2">
    <name type="scientific">Ehrlichia chaffeensis (strain ATCC CRL-10679 / Arkansas)</name>
    <dbReference type="NCBI Taxonomy" id="205920"/>
    <lineage>
        <taxon>Bacteria</taxon>
        <taxon>Pseudomonadati</taxon>
        <taxon>Pseudomonadota</taxon>
        <taxon>Alphaproteobacteria</taxon>
        <taxon>Rickettsiales</taxon>
        <taxon>Anaplasmataceae</taxon>
        <taxon>Ehrlichia</taxon>
    </lineage>
</organism>